<dbReference type="AlphaFoldDB" id="A0A4U6BUT1"/>
<dbReference type="InterPro" id="IPR011109">
    <property type="entry name" value="DNA_bind_recombinase_dom"/>
</dbReference>
<dbReference type="GO" id="GO:0003677">
    <property type="term" value="F:DNA binding"/>
    <property type="evidence" value="ECO:0007669"/>
    <property type="project" value="InterPro"/>
</dbReference>
<dbReference type="InterPro" id="IPR038109">
    <property type="entry name" value="DNA_bind_recomb_sf"/>
</dbReference>
<organism evidence="2 3">
    <name type="scientific">Afipia massiliensis</name>
    <dbReference type="NCBI Taxonomy" id="211460"/>
    <lineage>
        <taxon>Bacteria</taxon>
        <taxon>Pseudomonadati</taxon>
        <taxon>Pseudomonadota</taxon>
        <taxon>Alphaproteobacteria</taxon>
        <taxon>Hyphomicrobiales</taxon>
        <taxon>Nitrobacteraceae</taxon>
        <taxon>Afipia</taxon>
    </lineage>
</organism>
<evidence type="ECO:0000313" key="2">
    <source>
        <dbReference type="EMBL" id="TKT72928.1"/>
    </source>
</evidence>
<keyword evidence="3" id="KW-1185">Reference proteome</keyword>
<accession>A0A4U6BUT1</accession>
<dbReference type="PANTHER" id="PTHR30461:SF23">
    <property type="entry name" value="DNA RECOMBINASE-RELATED"/>
    <property type="match status" value="1"/>
</dbReference>
<dbReference type="FunFam" id="3.40.50.1390:FF:000008">
    <property type="entry name" value="DNA recombinase"/>
    <property type="match status" value="1"/>
</dbReference>
<dbReference type="Gene3D" id="3.90.1750.20">
    <property type="entry name" value="Putative Large Serine Recombinase, Chain B, Domain 2"/>
    <property type="match status" value="1"/>
</dbReference>
<comment type="caution">
    <text evidence="2">The sequence shown here is derived from an EMBL/GenBank/DDBJ whole genome shotgun (WGS) entry which is preliminary data.</text>
</comment>
<dbReference type="OrthoDB" id="7735915at2"/>
<dbReference type="CDD" id="cd00338">
    <property type="entry name" value="Ser_Recombinase"/>
    <property type="match status" value="1"/>
</dbReference>
<dbReference type="Gene3D" id="3.40.50.1390">
    <property type="entry name" value="Resolvase, N-terminal catalytic domain"/>
    <property type="match status" value="1"/>
</dbReference>
<dbReference type="EMBL" id="LBIA02000001">
    <property type="protein sequence ID" value="TKT72928.1"/>
    <property type="molecule type" value="Genomic_DNA"/>
</dbReference>
<dbReference type="Pfam" id="PF07508">
    <property type="entry name" value="Recombinase"/>
    <property type="match status" value="1"/>
</dbReference>
<sequence length="505" mass="57068">MLLLENSAAQYVRMSTDMQTFSIENQSEAISLYAATRGLTIVCSYEDSGKSGLNIEGRPGLRKLIADVTSGHAEFKTILVYDVSRWGRFQDSDESAYYEFLCRESGVQVEYCAEQFSNDGSLSATVLKNIKRAMAGEFSRELSTKVFTGQSKIVTRGFYIGPDPGFGLRRCLVDPTGKKKTVLAFGEMKNIRSDRTILVPGPPAETNVIHRVYGLFIDKKLSISEIARKLNDEGIPNAYGRPWVTHSIRQLLSNEKYIGNSVFNRASKKFGKNWRRNPPSEWVRGLGVFEPVISIERFEQARLRLKENSTYRTDGDVLNSLTALWCCKGRLDIDLVLSSEKMPSPQSIKVRFGSLTQAYRLIGYRGRGDRDYKIKAREGMRKTIIEGVRKLNGTARRCSSGRHIIINEELRVGVGVGRRASGPNRHGDWNFGYRSQQKPDILVVARIDRGCREVRDYFIHPYALLPHGSWLTISGKNYARLDAFHTNTLEPFVKMCARRSLEASK</sequence>
<dbReference type="InterPro" id="IPR036162">
    <property type="entry name" value="Resolvase-like_N_sf"/>
</dbReference>
<proteinExistence type="predicted"/>
<dbReference type="SUPFAM" id="SSF53041">
    <property type="entry name" value="Resolvase-like"/>
    <property type="match status" value="1"/>
</dbReference>
<dbReference type="GO" id="GO:0000150">
    <property type="term" value="F:DNA strand exchange activity"/>
    <property type="evidence" value="ECO:0007669"/>
    <property type="project" value="InterPro"/>
</dbReference>
<dbReference type="SMART" id="SM00857">
    <property type="entry name" value="Resolvase"/>
    <property type="match status" value="1"/>
</dbReference>
<dbReference type="Pfam" id="PF00239">
    <property type="entry name" value="Resolvase"/>
    <property type="match status" value="1"/>
</dbReference>
<protein>
    <submittedName>
        <fullName evidence="2">Recombinase family protein</fullName>
    </submittedName>
</protein>
<reference evidence="2" key="1">
    <citation type="submission" date="2019-04" db="EMBL/GenBank/DDBJ databases">
        <title>Whole genome sequencing of cave bacteria.</title>
        <authorList>
            <person name="Gan H.M."/>
            <person name="Barton H."/>
            <person name="Savka M.A."/>
        </authorList>
    </citation>
    <scope>NUCLEOTIDE SEQUENCE [LARGE SCALE GENOMIC DNA]</scope>
    <source>
        <strain evidence="2">LC387</strain>
    </source>
</reference>
<dbReference type="PROSITE" id="PS51737">
    <property type="entry name" value="RECOMBINASE_DNA_BIND"/>
    <property type="match status" value="1"/>
</dbReference>
<feature type="domain" description="Recombinase" evidence="1">
    <location>
        <begin position="184"/>
        <end position="311"/>
    </location>
</feature>
<evidence type="ECO:0000259" key="1">
    <source>
        <dbReference type="PROSITE" id="PS51737"/>
    </source>
</evidence>
<dbReference type="RefSeq" id="WP_046826635.1">
    <property type="nucleotide sequence ID" value="NZ_LBIA02000001.1"/>
</dbReference>
<dbReference type="PANTHER" id="PTHR30461">
    <property type="entry name" value="DNA-INVERTASE FROM LAMBDOID PROPHAGE"/>
    <property type="match status" value="1"/>
</dbReference>
<evidence type="ECO:0000313" key="3">
    <source>
        <dbReference type="Proteomes" id="UP000034832"/>
    </source>
</evidence>
<dbReference type="Proteomes" id="UP000034832">
    <property type="component" value="Unassembled WGS sequence"/>
</dbReference>
<gene>
    <name evidence="2" type="ORF">YH63_016690</name>
</gene>
<dbReference type="InterPro" id="IPR050639">
    <property type="entry name" value="SSR_resolvase"/>
</dbReference>
<name>A0A4U6BUT1_9BRAD</name>
<dbReference type="InterPro" id="IPR006119">
    <property type="entry name" value="Resolv_N"/>
</dbReference>